<protein>
    <submittedName>
        <fullName evidence="1">Uncharacterized protein</fullName>
    </submittedName>
</protein>
<name>D4DTU7_NEIEG</name>
<dbReference type="EMBL" id="ADBF01000253">
    <property type="protein sequence ID" value="EFE48531.1"/>
    <property type="molecule type" value="Genomic_DNA"/>
</dbReference>
<proteinExistence type="predicted"/>
<dbReference type="AlphaFoldDB" id="D4DTU7"/>
<evidence type="ECO:0000313" key="2">
    <source>
        <dbReference type="Proteomes" id="UP000005536"/>
    </source>
</evidence>
<comment type="caution">
    <text evidence="1">The sequence shown here is derived from an EMBL/GenBank/DDBJ whole genome shotgun (WGS) entry which is preliminary data.</text>
</comment>
<dbReference type="Proteomes" id="UP000005536">
    <property type="component" value="Unassembled WGS sequence"/>
</dbReference>
<reference evidence="1 2" key="1">
    <citation type="submission" date="2010-02" db="EMBL/GenBank/DDBJ databases">
        <authorList>
            <person name="Weinstock G."/>
            <person name="Sodergren E."/>
            <person name="Clifton S."/>
            <person name="Fulton L."/>
            <person name="Fulton B."/>
            <person name="Courtney L."/>
            <person name="Fronick C."/>
            <person name="Harrison M."/>
            <person name="Strong C."/>
            <person name="Farmer C."/>
            <person name="Delahaunty K."/>
            <person name="Markovic C."/>
            <person name="Hall O."/>
            <person name="Minx P."/>
            <person name="Tomlinson C."/>
            <person name="Mitreva M."/>
            <person name="Nelson J."/>
            <person name="Hou S."/>
            <person name="Wollam A."/>
            <person name="Pepin K.H."/>
            <person name="Johnson M."/>
            <person name="Bhonagiri V."/>
            <person name="Zhang X."/>
            <person name="Suruliraj S."/>
            <person name="Warren W."/>
            <person name="Chinwalla A."/>
            <person name="Mardis E.R."/>
            <person name="Wilson R.K."/>
        </authorList>
    </citation>
    <scope>NUCLEOTIDE SEQUENCE [LARGE SCALE GENOMIC DNA]</scope>
    <source>
        <strain evidence="1 2">ATCC 29315</strain>
    </source>
</reference>
<evidence type="ECO:0000313" key="1">
    <source>
        <dbReference type="EMBL" id="EFE48531.1"/>
    </source>
</evidence>
<sequence length="47" mass="5297">MSFRRPVGESGDYIADNAVFRHGRRAERAGKFPTLRANGLKCRPYAT</sequence>
<organism evidence="1 2">
    <name type="scientific">Neisseria elongata subsp. glycolytica ATCC 29315</name>
    <dbReference type="NCBI Taxonomy" id="546263"/>
    <lineage>
        <taxon>Bacteria</taxon>
        <taxon>Pseudomonadati</taxon>
        <taxon>Pseudomonadota</taxon>
        <taxon>Betaproteobacteria</taxon>
        <taxon>Neisseriales</taxon>
        <taxon>Neisseriaceae</taxon>
        <taxon>Neisseria</taxon>
    </lineage>
</organism>
<accession>D4DTU7</accession>
<gene>
    <name evidence="1" type="ORF">NEIELOOT_02504</name>
</gene>